<dbReference type="Pfam" id="PF07731">
    <property type="entry name" value="Cu-oxidase_2"/>
    <property type="match status" value="1"/>
</dbReference>
<keyword evidence="7 12" id="KW-0479">Metal-binding</keyword>
<keyword evidence="10 12" id="KW-0186">Copper</keyword>
<evidence type="ECO:0000256" key="10">
    <source>
        <dbReference type="ARBA" id="ARBA00023008"/>
    </source>
</evidence>
<keyword evidence="17" id="KW-1185">Reference proteome</keyword>
<comment type="cofactor">
    <cofactor evidence="1 12">
        <name>Cu(+)</name>
        <dbReference type="ChEBI" id="CHEBI:49552"/>
    </cofactor>
</comment>
<evidence type="ECO:0000259" key="14">
    <source>
        <dbReference type="Pfam" id="PF07731"/>
    </source>
</evidence>
<feature type="binding site" description="type 1 copper site" evidence="12">
    <location>
        <position position="299"/>
    </location>
    <ligand>
        <name>Cu cation</name>
        <dbReference type="ChEBI" id="CHEBI:23378"/>
        <label>1</label>
    </ligand>
</feature>
<dbReference type="SUPFAM" id="SSF49503">
    <property type="entry name" value="Cupredoxins"/>
    <property type="match status" value="2"/>
</dbReference>
<accession>A0A1G6PQR5</accession>
<evidence type="ECO:0000256" key="11">
    <source>
        <dbReference type="ARBA" id="ARBA00049340"/>
    </source>
</evidence>
<evidence type="ECO:0000256" key="2">
    <source>
        <dbReference type="ARBA" id="ARBA00001973"/>
    </source>
</evidence>
<dbReference type="EC" id="1.7.2.1" evidence="5"/>
<dbReference type="PANTHER" id="PTHR11709">
    <property type="entry name" value="MULTI-COPPER OXIDASE"/>
    <property type="match status" value="1"/>
</dbReference>
<keyword evidence="9" id="KW-0560">Oxidoreductase</keyword>
<evidence type="ECO:0000256" key="4">
    <source>
        <dbReference type="ARBA" id="ARBA00011233"/>
    </source>
</evidence>
<dbReference type="PANTHER" id="PTHR11709:SF394">
    <property type="entry name" value="FI03373P-RELATED"/>
    <property type="match status" value="1"/>
</dbReference>
<dbReference type="InterPro" id="IPR001287">
    <property type="entry name" value="NO2-reductase_Cu"/>
</dbReference>
<dbReference type="CDD" id="cd04208">
    <property type="entry name" value="CuRO_2_CuNIR"/>
    <property type="match status" value="1"/>
</dbReference>
<dbReference type="STRING" id="1236220.SAMN04488112_11773"/>
<dbReference type="InterPro" id="IPR011707">
    <property type="entry name" value="Cu-oxidase-like_N"/>
</dbReference>
<dbReference type="InterPro" id="IPR008972">
    <property type="entry name" value="Cupredoxin"/>
</dbReference>
<feature type="binding site" description="type 1 copper site" evidence="12">
    <location>
        <position position="153"/>
    </location>
    <ligand>
        <name>Cu cation</name>
        <dbReference type="ChEBI" id="CHEBI:23378"/>
        <label>1</label>
    </ligand>
</feature>
<evidence type="ECO:0000256" key="3">
    <source>
        <dbReference type="ARBA" id="ARBA00010609"/>
    </source>
</evidence>
<reference evidence="16 17" key="1">
    <citation type="submission" date="2016-10" db="EMBL/GenBank/DDBJ databases">
        <authorList>
            <person name="de Groot N.N."/>
        </authorList>
    </citation>
    <scope>NUCLEOTIDE SEQUENCE [LARGE SCALE GENOMIC DNA]</scope>
    <source>
        <strain evidence="16 17">DSM 45514</strain>
    </source>
</reference>
<comment type="cofactor">
    <cofactor evidence="2 12">
        <name>Cu(2+)</name>
        <dbReference type="ChEBI" id="CHEBI:29036"/>
    </cofactor>
</comment>
<evidence type="ECO:0000256" key="7">
    <source>
        <dbReference type="ARBA" id="ARBA00022723"/>
    </source>
</evidence>
<evidence type="ECO:0000256" key="1">
    <source>
        <dbReference type="ARBA" id="ARBA00001960"/>
    </source>
</evidence>
<organism evidence="16 17">
    <name type="scientific">Melghirimyces thermohalophilus</name>
    <dbReference type="NCBI Taxonomy" id="1236220"/>
    <lineage>
        <taxon>Bacteria</taxon>
        <taxon>Bacillati</taxon>
        <taxon>Bacillota</taxon>
        <taxon>Bacilli</taxon>
        <taxon>Bacillales</taxon>
        <taxon>Thermoactinomycetaceae</taxon>
        <taxon>Melghirimyces</taxon>
    </lineage>
</organism>
<comment type="subunit">
    <text evidence="4">Homotrimer.</text>
</comment>
<feature type="binding site" description="type 1 copper site" evidence="12">
    <location>
        <position position="162"/>
    </location>
    <ligand>
        <name>Cu cation</name>
        <dbReference type="ChEBI" id="CHEBI:23378"/>
        <label>1</label>
    </ligand>
</feature>
<feature type="domain" description="Plastocyanin-like" evidence="15">
    <location>
        <begin position="66"/>
        <end position="177"/>
    </location>
</feature>
<feature type="binding site" description="type 1 copper site" evidence="12">
    <location>
        <position position="114"/>
    </location>
    <ligand>
        <name>Cu cation</name>
        <dbReference type="ChEBI" id="CHEBI:23378"/>
        <label>1</label>
    </ligand>
</feature>
<comment type="similarity">
    <text evidence="3">Belongs to the multicopper oxidase family.</text>
</comment>
<evidence type="ECO:0000256" key="13">
    <source>
        <dbReference type="SAM" id="MobiDB-lite"/>
    </source>
</evidence>
<evidence type="ECO:0000313" key="17">
    <source>
        <dbReference type="Proteomes" id="UP000199387"/>
    </source>
</evidence>
<dbReference type="Gene3D" id="2.60.40.420">
    <property type="entry name" value="Cupredoxins - blue copper proteins"/>
    <property type="match status" value="2"/>
</dbReference>
<evidence type="ECO:0000256" key="6">
    <source>
        <dbReference type="ARBA" id="ARBA00017290"/>
    </source>
</evidence>
<feature type="region of interest" description="Disordered" evidence="13">
    <location>
        <begin position="30"/>
        <end position="55"/>
    </location>
</feature>
<evidence type="ECO:0000256" key="12">
    <source>
        <dbReference type="PIRSR" id="PIRSR601287-1"/>
    </source>
</evidence>
<evidence type="ECO:0000259" key="15">
    <source>
        <dbReference type="Pfam" id="PF07732"/>
    </source>
</evidence>
<keyword evidence="8" id="KW-0677">Repeat</keyword>
<dbReference type="Pfam" id="PF07732">
    <property type="entry name" value="Cu-oxidase_3"/>
    <property type="match status" value="1"/>
</dbReference>
<dbReference type="EMBL" id="FMZA01000017">
    <property type="protein sequence ID" value="SDC81826.1"/>
    <property type="molecule type" value="Genomic_DNA"/>
</dbReference>
<dbReference type="RefSeq" id="WP_245662261.1">
    <property type="nucleotide sequence ID" value="NZ_FMZA01000017.1"/>
</dbReference>
<comment type="catalytic activity">
    <reaction evidence="11">
        <text>nitric oxide + Fe(III)-[cytochrome c] + H2O = Fe(II)-[cytochrome c] + nitrite + 2 H(+)</text>
        <dbReference type="Rhea" id="RHEA:15233"/>
        <dbReference type="Rhea" id="RHEA-COMP:10350"/>
        <dbReference type="Rhea" id="RHEA-COMP:14399"/>
        <dbReference type="ChEBI" id="CHEBI:15377"/>
        <dbReference type="ChEBI" id="CHEBI:15378"/>
        <dbReference type="ChEBI" id="CHEBI:16301"/>
        <dbReference type="ChEBI" id="CHEBI:16480"/>
        <dbReference type="ChEBI" id="CHEBI:29033"/>
        <dbReference type="ChEBI" id="CHEBI:29034"/>
        <dbReference type="EC" id="1.7.2.1"/>
    </reaction>
</comment>
<dbReference type="GO" id="GO:0005507">
    <property type="term" value="F:copper ion binding"/>
    <property type="evidence" value="ECO:0007669"/>
    <property type="project" value="InterPro"/>
</dbReference>
<dbReference type="InterPro" id="IPR045087">
    <property type="entry name" value="Cu-oxidase_fam"/>
</dbReference>
<feature type="binding site" description="type 1 copper site" evidence="12">
    <location>
        <position position="154"/>
    </location>
    <ligand>
        <name>Cu cation</name>
        <dbReference type="ChEBI" id="CHEBI:23378"/>
        <label>1</label>
    </ligand>
</feature>
<name>A0A1G6PQR5_9BACL</name>
<protein>
    <recommendedName>
        <fullName evidence="6">Copper-containing nitrite reductase</fullName>
        <ecNumber evidence="5">1.7.2.1</ecNumber>
    </recommendedName>
</protein>
<gene>
    <name evidence="16" type="ORF">SAMN04488112_11773</name>
</gene>
<sequence length="316" mass="35369">MKGKVLIALGLLIIWALVWVSSDWIEERIPPSEEPSKSSQKEQEHPKPVPVEISRDGKDVHVKLTAQQQRIQIAKGVEYPAWTFNGTVPGPVLKVREGDRLHLQLKNMDSKMNHSVDIHAVNAAPDKHFADVQPGKTDEFEYEVEDPGVYMYHCATTPMMEHVANGMYGMIIVEPKEGYPTDQAVDRTFTLTQSEWYKGRDMEEDRPKYVAFNGVAHKYDAARPLKAKAGERIRIYFVNAGPNEMSSLHVVGTTLDRVYVDGDPRNSLNGVQTVTVSPGGGTVVEFEVDEPGEYTIISHQLNQFSKGAKAILKVTR</sequence>
<evidence type="ECO:0000256" key="9">
    <source>
        <dbReference type="ARBA" id="ARBA00023002"/>
    </source>
</evidence>
<feature type="domain" description="Plastocyanin-like" evidence="14">
    <location>
        <begin position="208"/>
        <end position="302"/>
    </location>
</feature>
<dbReference type="PRINTS" id="PR00695">
    <property type="entry name" value="CUNO2RDTASE"/>
</dbReference>
<dbReference type="CDD" id="cd11020">
    <property type="entry name" value="CuRO_1_CuNIR"/>
    <property type="match status" value="1"/>
</dbReference>
<proteinExistence type="inferred from homology"/>
<dbReference type="GO" id="GO:0050421">
    <property type="term" value="F:nitrite reductase (NO-forming) activity"/>
    <property type="evidence" value="ECO:0007669"/>
    <property type="project" value="UniProtKB-EC"/>
</dbReference>
<feature type="binding site" description="type 1 copper site" evidence="12">
    <location>
        <position position="167"/>
    </location>
    <ligand>
        <name>Cu cation</name>
        <dbReference type="ChEBI" id="CHEBI:23378"/>
        <label>1</label>
    </ligand>
</feature>
<dbReference type="Proteomes" id="UP000199387">
    <property type="component" value="Unassembled WGS sequence"/>
</dbReference>
<evidence type="ECO:0000256" key="5">
    <source>
        <dbReference type="ARBA" id="ARBA00011882"/>
    </source>
</evidence>
<dbReference type="AlphaFoldDB" id="A0A1G6PQR5"/>
<dbReference type="InterPro" id="IPR011706">
    <property type="entry name" value="Cu-oxidase_C"/>
</dbReference>
<feature type="binding site" description="type 1 copper site" evidence="12">
    <location>
        <position position="119"/>
    </location>
    <ligand>
        <name>Cu cation</name>
        <dbReference type="ChEBI" id="CHEBI:23378"/>
        <label>1</label>
    </ligand>
</feature>
<evidence type="ECO:0000313" key="16">
    <source>
        <dbReference type="EMBL" id="SDC81826.1"/>
    </source>
</evidence>
<evidence type="ECO:0000256" key="8">
    <source>
        <dbReference type="ARBA" id="ARBA00022737"/>
    </source>
</evidence>